<name>A0A1L1PNP0_HYDIT</name>
<proteinExistence type="predicted"/>
<evidence type="ECO:0000313" key="3">
    <source>
        <dbReference type="EMBL" id="CDN89339.1"/>
    </source>
</evidence>
<evidence type="ECO:0000313" key="4">
    <source>
        <dbReference type="Proteomes" id="UP000028878"/>
    </source>
</evidence>
<accession>A0A1L1PNP0</accession>
<evidence type="ECO:0000256" key="1">
    <source>
        <dbReference type="SAM" id="MobiDB-lite"/>
    </source>
</evidence>
<keyword evidence="4" id="KW-1185">Reference proteome</keyword>
<dbReference type="AlphaFoldDB" id="A0A1L1PNP0"/>
<feature type="signal peptide" evidence="2">
    <location>
        <begin position="1"/>
        <end position="22"/>
    </location>
</feature>
<feature type="region of interest" description="Disordered" evidence="1">
    <location>
        <begin position="25"/>
        <end position="48"/>
    </location>
</feature>
<keyword evidence="2" id="KW-0732">Signal</keyword>
<reference evidence="4" key="1">
    <citation type="submission" date="2014-11" db="EMBL/GenBank/DDBJ databases">
        <title>Draft genome sequence of Hydrogenophaga intermedia S1.</title>
        <authorList>
            <person name="Gan H.M."/>
            <person name="Chew T.H."/>
            <person name="Stolz A."/>
        </authorList>
    </citation>
    <scope>NUCLEOTIDE SEQUENCE [LARGE SCALE GENOMIC DNA]</scope>
    <source>
        <strain evidence="4">S1</strain>
    </source>
</reference>
<dbReference type="Proteomes" id="UP000028878">
    <property type="component" value="Unassembled WGS sequence"/>
</dbReference>
<dbReference type="RefSeq" id="WP_009517650.1">
    <property type="nucleotide sequence ID" value="NZ_CCAE010000040.1"/>
</dbReference>
<dbReference type="EMBL" id="CCAE010000040">
    <property type="protein sequence ID" value="CDN89339.1"/>
    <property type="molecule type" value="Genomic_DNA"/>
</dbReference>
<feature type="region of interest" description="Disordered" evidence="1">
    <location>
        <begin position="165"/>
        <end position="197"/>
    </location>
</feature>
<feature type="compositionally biased region" description="Low complexity" evidence="1">
    <location>
        <begin position="184"/>
        <end position="197"/>
    </location>
</feature>
<evidence type="ECO:0000256" key="2">
    <source>
        <dbReference type="SAM" id="SignalP"/>
    </source>
</evidence>
<feature type="chain" id="PRO_5009681606" evidence="2">
    <location>
        <begin position="23"/>
        <end position="197"/>
    </location>
</feature>
<protein>
    <submittedName>
        <fullName evidence="3">Uncharacterized protein</fullName>
    </submittedName>
</protein>
<organism evidence="3 4">
    <name type="scientific">Hydrogenophaga intermedia</name>
    <dbReference type="NCBI Taxonomy" id="65786"/>
    <lineage>
        <taxon>Bacteria</taxon>
        <taxon>Pseudomonadati</taxon>
        <taxon>Pseudomonadota</taxon>
        <taxon>Betaproteobacteria</taxon>
        <taxon>Burkholderiales</taxon>
        <taxon>Comamonadaceae</taxon>
        <taxon>Hydrogenophaga</taxon>
    </lineage>
</organism>
<sequence precursor="true">MKLLPLALSLSALAFAPVAALAQTPSPKPAATAQEPTKKRAPLKRSAAKAVEEVTPIEEDSSVTLTEADLAVAQRVYVGKIPCELGAAVEITPAKRQGFFLVQVDKPRKTRYYMHPVESRTGAIRLEDPKRGALWLQLGNKSMLMSQKLGLRVADECMSPEQVTFADEMKRNPPRSLLEPAEPPGAEAPAPGAGVAR</sequence>
<gene>
    <name evidence="3" type="ORF">BN948_03776</name>
</gene>